<dbReference type="InterPro" id="IPR011009">
    <property type="entry name" value="Kinase-like_dom_sf"/>
</dbReference>
<feature type="compositionally biased region" description="Basic and acidic residues" evidence="8">
    <location>
        <begin position="1127"/>
        <end position="1179"/>
    </location>
</feature>
<dbReference type="GO" id="GO:0005737">
    <property type="term" value="C:cytoplasm"/>
    <property type="evidence" value="ECO:0007669"/>
    <property type="project" value="TreeGrafter"/>
</dbReference>
<evidence type="ECO:0000256" key="3">
    <source>
        <dbReference type="ARBA" id="ARBA00022840"/>
    </source>
</evidence>
<feature type="binding site" evidence="7">
    <location>
        <position position="334"/>
    </location>
    <ligand>
        <name>ATP</name>
        <dbReference type="ChEBI" id="CHEBI:30616"/>
    </ligand>
</feature>
<dbReference type="FunFam" id="1.10.510.10:FF:000571">
    <property type="entry name" value="Maternal embryonic leucine zipper kinase"/>
    <property type="match status" value="1"/>
</dbReference>
<evidence type="ECO:0000256" key="6">
    <source>
        <dbReference type="PROSITE-ProRule" id="PRU00267"/>
    </source>
</evidence>
<dbReference type="InterPro" id="IPR009071">
    <property type="entry name" value="HMG_box_dom"/>
</dbReference>
<comment type="caution">
    <text evidence="11">The sequence shown here is derived from an EMBL/GenBank/DDBJ whole genome shotgun (WGS) entry which is preliminary data.</text>
</comment>
<dbReference type="GO" id="GO:0035556">
    <property type="term" value="P:intracellular signal transduction"/>
    <property type="evidence" value="ECO:0007669"/>
    <property type="project" value="TreeGrafter"/>
</dbReference>
<evidence type="ECO:0000259" key="10">
    <source>
        <dbReference type="PROSITE" id="PS50118"/>
    </source>
</evidence>
<dbReference type="Gene3D" id="1.10.30.10">
    <property type="entry name" value="High mobility group box domain"/>
    <property type="match status" value="1"/>
</dbReference>
<evidence type="ECO:0000256" key="1">
    <source>
        <dbReference type="ARBA" id="ARBA00004123"/>
    </source>
</evidence>
<feature type="compositionally biased region" description="Polar residues" evidence="8">
    <location>
        <begin position="1040"/>
        <end position="1054"/>
    </location>
</feature>
<keyword evidence="3 7" id="KW-0067">ATP-binding</keyword>
<protein>
    <submittedName>
        <fullName evidence="11">Uncharacterized protein</fullName>
    </submittedName>
</protein>
<dbReference type="CDD" id="cd14003">
    <property type="entry name" value="STKc_AMPK-like"/>
    <property type="match status" value="1"/>
</dbReference>
<dbReference type="Pfam" id="PF00505">
    <property type="entry name" value="HMG_box"/>
    <property type="match status" value="1"/>
</dbReference>
<dbReference type="InterPro" id="IPR017441">
    <property type="entry name" value="Protein_kinase_ATP_BS"/>
</dbReference>
<dbReference type="PANTHER" id="PTHR24346:SF79">
    <property type="entry name" value="PROTEIN KINASE DOMAIN-CONTAINING PROTEIN"/>
    <property type="match status" value="1"/>
</dbReference>
<dbReference type="GO" id="GO:0005524">
    <property type="term" value="F:ATP binding"/>
    <property type="evidence" value="ECO:0007669"/>
    <property type="project" value="UniProtKB-UniRule"/>
</dbReference>
<dbReference type="SMART" id="SM00220">
    <property type="entry name" value="S_TKc"/>
    <property type="match status" value="1"/>
</dbReference>
<organism evidence="11 12">
    <name type="scientific">Pocillopora meandrina</name>
    <dbReference type="NCBI Taxonomy" id="46732"/>
    <lineage>
        <taxon>Eukaryota</taxon>
        <taxon>Metazoa</taxon>
        <taxon>Cnidaria</taxon>
        <taxon>Anthozoa</taxon>
        <taxon>Hexacorallia</taxon>
        <taxon>Scleractinia</taxon>
        <taxon>Astrocoeniina</taxon>
        <taxon>Pocilloporidae</taxon>
        <taxon>Pocillopora</taxon>
    </lineage>
</organism>
<dbReference type="Proteomes" id="UP001159428">
    <property type="component" value="Unassembled WGS sequence"/>
</dbReference>
<reference evidence="11 12" key="1">
    <citation type="submission" date="2022-05" db="EMBL/GenBank/DDBJ databases">
        <authorList>
            <consortium name="Genoscope - CEA"/>
            <person name="William W."/>
        </authorList>
    </citation>
    <scope>NUCLEOTIDE SEQUENCE [LARGE SCALE GENOMIC DNA]</scope>
</reference>
<keyword evidence="12" id="KW-1185">Reference proteome</keyword>
<feature type="region of interest" description="Disordered" evidence="8">
    <location>
        <begin position="1218"/>
        <end position="1258"/>
    </location>
</feature>
<evidence type="ECO:0000259" key="9">
    <source>
        <dbReference type="PROSITE" id="PS50011"/>
    </source>
</evidence>
<dbReference type="InterPro" id="IPR000719">
    <property type="entry name" value="Prot_kinase_dom"/>
</dbReference>
<dbReference type="SUPFAM" id="SSF56112">
    <property type="entry name" value="Protein kinase-like (PK-like)"/>
    <property type="match status" value="1"/>
</dbReference>
<feature type="compositionally biased region" description="Polar residues" evidence="8">
    <location>
        <begin position="119"/>
        <end position="130"/>
    </location>
</feature>
<dbReference type="Gene3D" id="1.10.510.10">
    <property type="entry name" value="Transferase(Phosphotransferase) domain 1"/>
    <property type="match status" value="1"/>
</dbReference>
<feature type="compositionally biased region" description="Basic and acidic residues" evidence="8">
    <location>
        <begin position="982"/>
        <end position="992"/>
    </location>
</feature>
<dbReference type="CDD" id="cd22029">
    <property type="entry name" value="HMG-box_SoxC"/>
    <property type="match status" value="1"/>
</dbReference>
<feature type="region of interest" description="Disordered" evidence="8">
    <location>
        <begin position="666"/>
        <end position="713"/>
    </location>
</feature>
<feature type="region of interest" description="Disordered" evidence="8">
    <location>
        <begin position="97"/>
        <end position="194"/>
    </location>
</feature>
<dbReference type="InterPro" id="IPR008271">
    <property type="entry name" value="Ser/Thr_kinase_AS"/>
</dbReference>
<feature type="compositionally biased region" description="Polar residues" evidence="8">
    <location>
        <begin position="672"/>
        <end position="691"/>
    </location>
</feature>
<evidence type="ECO:0000256" key="7">
    <source>
        <dbReference type="PROSITE-ProRule" id="PRU10141"/>
    </source>
</evidence>
<dbReference type="GO" id="GO:0004674">
    <property type="term" value="F:protein serine/threonine kinase activity"/>
    <property type="evidence" value="ECO:0007669"/>
    <property type="project" value="TreeGrafter"/>
</dbReference>
<name>A0AAU9WAR6_9CNID</name>
<feature type="compositionally biased region" description="Low complexity" evidence="8">
    <location>
        <begin position="923"/>
        <end position="937"/>
    </location>
</feature>
<comment type="subcellular location">
    <subcellularLocation>
        <location evidence="1">Nucleus</location>
    </subcellularLocation>
</comment>
<feature type="compositionally biased region" description="Polar residues" evidence="8">
    <location>
        <begin position="1218"/>
        <end position="1238"/>
    </location>
</feature>
<feature type="region of interest" description="Disordered" evidence="8">
    <location>
        <begin position="731"/>
        <end position="770"/>
    </location>
</feature>
<dbReference type="PROSITE" id="PS00107">
    <property type="entry name" value="PROTEIN_KINASE_ATP"/>
    <property type="match status" value="1"/>
</dbReference>
<evidence type="ECO:0000313" key="11">
    <source>
        <dbReference type="EMBL" id="CAH3110395.1"/>
    </source>
</evidence>
<gene>
    <name evidence="11" type="ORF">PMEA_00003653</name>
</gene>
<feature type="region of interest" description="Disordered" evidence="8">
    <location>
        <begin position="1114"/>
        <end position="1179"/>
    </location>
</feature>
<feature type="DNA-binding region" description="HMG box" evidence="6">
    <location>
        <begin position="35"/>
        <end position="103"/>
    </location>
</feature>
<feature type="domain" description="HMG box" evidence="10">
    <location>
        <begin position="35"/>
        <end position="103"/>
    </location>
</feature>
<keyword evidence="2 7" id="KW-0547">Nucleotide-binding</keyword>
<evidence type="ECO:0000256" key="4">
    <source>
        <dbReference type="ARBA" id="ARBA00023125"/>
    </source>
</evidence>
<feature type="region of interest" description="Disordered" evidence="8">
    <location>
        <begin position="1036"/>
        <end position="1073"/>
    </location>
</feature>
<dbReference type="PROSITE" id="PS50118">
    <property type="entry name" value="HMG_BOX_2"/>
    <property type="match status" value="1"/>
</dbReference>
<keyword evidence="4 6" id="KW-0238">DNA-binding</keyword>
<dbReference type="InterPro" id="IPR036910">
    <property type="entry name" value="HMG_box_dom_sf"/>
</dbReference>
<evidence type="ECO:0000313" key="12">
    <source>
        <dbReference type="Proteomes" id="UP001159428"/>
    </source>
</evidence>
<dbReference type="GO" id="GO:0003677">
    <property type="term" value="F:DNA binding"/>
    <property type="evidence" value="ECO:0007669"/>
    <property type="project" value="UniProtKB-UniRule"/>
</dbReference>
<dbReference type="PROSITE" id="PS50011">
    <property type="entry name" value="PROTEIN_KINASE_DOM"/>
    <property type="match status" value="1"/>
</dbReference>
<dbReference type="GO" id="GO:0005634">
    <property type="term" value="C:nucleus"/>
    <property type="evidence" value="ECO:0007669"/>
    <property type="project" value="UniProtKB-SubCell"/>
</dbReference>
<dbReference type="PANTHER" id="PTHR24346">
    <property type="entry name" value="MAP/MICROTUBULE AFFINITY-REGULATING KINASE"/>
    <property type="match status" value="1"/>
</dbReference>
<feature type="region of interest" description="Disordered" evidence="8">
    <location>
        <begin position="918"/>
        <end position="938"/>
    </location>
</feature>
<accession>A0AAU9WAR6</accession>
<evidence type="ECO:0000256" key="8">
    <source>
        <dbReference type="SAM" id="MobiDB-lite"/>
    </source>
</evidence>
<dbReference type="SUPFAM" id="SSF47095">
    <property type="entry name" value="HMG-box"/>
    <property type="match status" value="1"/>
</dbReference>
<dbReference type="EMBL" id="CALNXJ010000012">
    <property type="protein sequence ID" value="CAH3110395.1"/>
    <property type="molecule type" value="Genomic_DNA"/>
</dbReference>
<proteinExistence type="predicted"/>
<evidence type="ECO:0000256" key="5">
    <source>
        <dbReference type="ARBA" id="ARBA00023242"/>
    </source>
</evidence>
<feature type="region of interest" description="Disordered" evidence="8">
    <location>
        <begin position="1"/>
        <end position="33"/>
    </location>
</feature>
<sequence>MMVFHGSELNSPSPPAQVPTVDEPEEEPKKSLQHVKRPMNAFMVWSQIERRKMAEEHPDMHNAEISKRLGKRWKLLSEGEKRPFVEESERLRIRHMQAYPDYKYRPRKKKQPSKKNSNGAPDSKNSNSAEGHSRKNVAEAAGTKREALPGAHGFPGLSSSKKHGSSLGEPPFKKQRRDFVSPITPPPNVPDAIGTTPEDPIDQLSLYDDFEQAFKQDQQVPTSVNHNQQIPNSWPSLEFGNVNFNGLPVSPLLDLNGANGGQFDFPDLYTPPEVSELIQGQWLENSLGHFSDSNNLVLKRIGTYDLTGNRLGKGNFAYVELATNRITKSKVAMKVIDTRKIKDDYVKRNILREALLLKKVNHPNIVRLYETLKQHSIYCIVTEYVSGGELLTYLRSQPESKLSESQARPIMRQLISALYHMHENGIVHRDLKMENILLDESKKNIKIVDFGLSNICEGDKLLKTQCGSPEYAAPELFRRGCQYGTEVDLWSLGVVMYGIIVGRLPFRSPHFGSRGRSELLDQTSRGLSCTHNKYLVPLTPHCRDLLRKLLEPNPQMRAPLLDVMEHPWITAHGTVPLAPNTEQLMDEQLRDKALSRASQLINIDKPKIARHVRQKRYDAVSGVYNLLLDEERKKVLSSNNCAGGVMRTSDQGNSVIRVLINSTTCDGKEDGSQCNESKSSTGSDSENSQTEPDWDQARTQKHVVHKPEENKSVEEHFEDLWIRGHKVRCTQSTLTRRQSHKKTRPNTALEGQHAPRETPSFCKQRNKSTRALQRTRKTRCKSCVPRITIDSEVKGTQMVVSPRIKLETKLLVPQSPQQETNIQIPTSEKFANSGSLSEERVKPSVSTSERNCVQSKMDAGDIQNENADVNLEHKADMKTTIRSEYGLKVTFGNTQTTKSTAAKGENASQMLQLNQKFSSARNSIRSPKSGSKISPSSLAQCSNRTVSSLRTSQFVDIADYYKHVPQPPKSRGAPQQGASRIPPKEEEREGRCDSISALCQSYMKNKKTPQHPRLSIMQAREILQLESKFHTKYGRRLGTEDSNSNPDSSKQPENQVPHHRDESIVTHDQKNETQTKTYFQLGMRNYFKEIPSLREQREITACVINREENLREKKNVSSYERQAGPDLSREPYFHDNRPDNINMDEVRVGTDDHSATNQDSREVESKLRPQQEESIKRQKEKELLEYQERERNRFLQEIKDQERRQIITEYLQNVYTRSTAQPHSVRGQSGTRTNNVTRQGRAHSVLTRSSDRQSSDVPQVITKPVPILQQATRDSQADKRTVSFRGPNESKATNAVRFFNEWSNSVFTEYINSSDSSADKGTEQHKFKMNDPSYWIEQHLNGVLDEATLRREYRHYQQSIFRET</sequence>
<feature type="compositionally biased region" description="Basic and acidic residues" evidence="8">
    <location>
        <begin position="131"/>
        <end position="147"/>
    </location>
</feature>
<feature type="domain" description="Protein kinase" evidence="9">
    <location>
        <begin position="305"/>
        <end position="569"/>
    </location>
</feature>
<evidence type="ECO:0000256" key="2">
    <source>
        <dbReference type="ARBA" id="ARBA00022741"/>
    </source>
</evidence>
<feature type="region of interest" description="Disordered" evidence="8">
    <location>
        <begin position="963"/>
        <end position="992"/>
    </location>
</feature>
<dbReference type="PROSITE" id="PS00108">
    <property type="entry name" value="PROTEIN_KINASE_ST"/>
    <property type="match status" value="1"/>
</dbReference>
<dbReference type="Pfam" id="PF00069">
    <property type="entry name" value="Pkinase"/>
    <property type="match status" value="1"/>
</dbReference>
<keyword evidence="5 6" id="KW-0539">Nucleus</keyword>
<feature type="compositionally biased region" description="Basic and acidic residues" evidence="8">
    <location>
        <begin position="1056"/>
        <end position="1073"/>
    </location>
</feature>
<dbReference type="FunFam" id="1.10.30.10:FF:000002">
    <property type="entry name" value="transcription factor Sox-2"/>
    <property type="match status" value="1"/>
</dbReference>
<dbReference type="SMART" id="SM00398">
    <property type="entry name" value="HMG"/>
    <property type="match status" value="1"/>
</dbReference>